<feature type="compositionally biased region" description="Basic and acidic residues" evidence="1">
    <location>
        <begin position="499"/>
        <end position="509"/>
    </location>
</feature>
<feature type="compositionally biased region" description="Low complexity" evidence="1">
    <location>
        <begin position="363"/>
        <end position="394"/>
    </location>
</feature>
<feature type="compositionally biased region" description="Low complexity" evidence="1">
    <location>
        <begin position="211"/>
        <end position="228"/>
    </location>
</feature>
<dbReference type="AlphaFoldDB" id="A0A8H6LXM1"/>
<feature type="compositionally biased region" description="Polar residues" evidence="1">
    <location>
        <begin position="314"/>
        <end position="339"/>
    </location>
</feature>
<dbReference type="EMBL" id="JACGCI010000123">
    <property type="protein sequence ID" value="KAF6744392.1"/>
    <property type="molecule type" value="Genomic_DNA"/>
</dbReference>
<reference evidence="2 3" key="1">
    <citation type="submission" date="2020-07" db="EMBL/GenBank/DDBJ databases">
        <title>Comparative genomics of pyrophilous fungi reveals a link between fire events and developmental genes.</title>
        <authorList>
            <consortium name="DOE Joint Genome Institute"/>
            <person name="Steindorff A.S."/>
            <person name="Carver A."/>
            <person name="Calhoun S."/>
            <person name="Stillman K."/>
            <person name="Liu H."/>
            <person name="Lipzen A."/>
            <person name="Pangilinan J."/>
            <person name="Labutti K."/>
            <person name="Bruns T.D."/>
            <person name="Grigoriev I.V."/>
        </authorList>
    </citation>
    <scope>NUCLEOTIDE SEQUENCE [LARGE SCALE GENOMIC DNA]</scope>
    <source>
        <strain evidence="2 3">CBS 144469</strain>
    </source>
</reference>
<evidence type="ECO:0000313" key="3">
    <source>
        <dbReference type="Proteomes" id="UP000521943"/>
    </source>
</evidence>
<feature type="compositionally biased region" description="Polar residues" evidence="1">
    <location>
        <begin position="229"/>
        <end position="247"/>
    </location>
</feature>
<sequence>MSTMFFEASPGNEQSPHDDFEFPSLASPASPSEHLKTLEHELELKKPDTFDERCAYSPEARVWRTLFSPQDEEDGSTGTRFANWYPFGYTGLTLAANALMDGSELEAAPPDEEDVDCLLHDSIFVETVLDDASLAMPQVLTSDARATRENIITRVDSVDAPRSAPTETIPVGVSSHRTPTSFYVSTSTEIEKEETHSDEVSSAEQQAEGIVESSAAPVAVAESAVPEPTQSSTIPAQNASQPPQSSPFALDIFETATQEALTAPQSETTPLDFHQATPPPSPRDELQEQYPTQSFVSERGTGNAALQLDAAPTQDAQTLSQTLSQTSAPQPVPSLNTHTPAVEPYPGAYRYYHSRCGQYNARFSTTASPSPTASHSGSLSPVPGPSTAATTPTSENPIDGYSAAPPTEAAITARSKGKGKPCAEGAAFMMKGPYASRRRDIPKDGFDSWQAEIGPTEGSSSHNVQYQYQAPIRFEAQYQAPTRFEATSGAPIAPAKRKRDSEEHEHEPTAEVPAFKCAAEDHNSFRAGPICDRQFTQLNRAFFDHLWNDHTFYYTDNDRVRCPHNHEGKRCSASTLNNQKKLSMHYAKVHRKKYLCEESDCYSVVIRQNARCAAHLGKKRRTF</sequence>
<evidence type="ECO:0000256" key="1">
    <source>
        <dbReference type="SAM" id="MobiDB-lite"/>
    </source>
</evidence>
<accession>A0A8H6LXM1</accession>
<protein>
    <submittedName>
        <fullName evidence="2">Uncharacterized protein</fullName>
    </submittedName>
</protein>
<feature type="region of interest" description="Disordered" evidence="1">
    <location>
        <begin position="363"/>
        <end position="404"/>
    </location>
</feature>
<feature type="region of interest" description="Disordered" evidence="1">
    <location>
        <begin position="484"/>
        <end position="510"/>
    </location>
</feature>
<feature type="region of interest" description="Disordered" evidence="1">
    <location>
        <begin position="186"/>
        <end position="247"/>
    </location>
</feature>
<feature type="compositionally biased region" description="Basic and acidic residues" evidence="1">
    <location>
        <begin position="189"/>
        <end position="199"/>
    </location>
</feature>
<evidence type="ECO:0000313" key="2">
    <source>
        <dbReference type="EMBL" id="KAF6744392.1"/>
    </source>
</evidence>
<feature type="region of interest" description="Disordered" evidence="1">
    <location>
        <begin position="313"/>
        <end position="341"/>
    </location>
</feature>
<organism evidence="2 3">
    <name type="scientific">Ephemerocybe angulata</name>
    <dbReference type="NCBI Taxonomy" id="980116"/>
    <lineage>
        <taxon>Eukaryota</taxon>
        <taxon>Fungi</taxon>
        <taxon>Dikarya</taxon>
        <taxon>Basidiomycota</taxon>
        <taxon>Agaricomycotina</taxon>
        <taxon>Agaricomycetes</taxon>
        <taxon>Agaricomycetidae</taxon>
        <taxon>Agaricales</taxon>
        <taxon>Agaricineae</taxon>
        <taxon>Psathyrellaceae</taxon>
        <taxon>Ephemerocybe</taxon>
    </lineage>
</organism>
<keyword evidence="3" id="KW-1185">Reference proteome</keyword>
<feature type="region of interest" description="Disordered" evidence="1">
    <location>
        <begin position="264"/>
        <end position="297"/>
    </location>
</feature>
<dbReference type="Proteomes" id="UP000521943">
    <property type="component" value="Unassembled WGS sequence"/>
</dbReference>
<gene>
    <name evidence="2" type="ORF">DFP72DRAFT_1078768</name>
</gene>
<comment type="caution">
    <text evidence="2">The sequence shown here is derived from an EMBL/GenBank/DDBJ whole genome shotgun (WGS) entry which is preliminary data.</text>
</comment>
<feature type="region of interest" description="Disordered" evidence="1">
    <location>
        <begin position="1"/>
        <end position="33"/>
    </location>
</feature>
<name>A0A8H6LXM1_9AGAR</name>
<proteinExistence type="predicted"/>